<keyword evidence="3 6" id="KW-0694">RNA-binding</keyword>
<dbReference type="Proteomes" id="UP000774947">
    <property type="component" value="Unassembled WGS sequence"/>
</dbReference>
<gene>
    <name evidence="6 8" type="primary">nusB</name>
    <name evidence="8" type="ORF">K8W17_00020</name>
</gene>
<dbReference type="InterPro" id="IPR035926">
    <property type="entry name" value="NusB-like_sf"/>
</dbReference>
<comment type="caution">
    <text evidence="8">The sequence shown here is derived from an EMBL/GenBank/DDBJ whole genome shotgun (WGS) entry which is preliminary data.</text>
</comment>
<dbReference type="InterPro" id="IPR011605">
    <property type="entry name" value="NusB_fam"/>
</dbReference>
<dbReference type="Gene3D" id="1.10.940.10">
    <property type="entry name" value="NusB-like"/>
    <property type="match status" value="1"/>
</dbReference>
<evidence type="ECO:0000313" key="9">
    <source>
        <dbReference type="Proteomes" id="UP000774947"/>
    </source>
</evidence>
<organism evidence="8 9">
    <name type="scientific">Lapidilactobacillus dextrinicus</name>
    <dbReference type="NCBI Taxonomy" id="51664"/>
    <lineage>
        <taxon>Bacteria</taxon>
        <taxon>Bacillati</taxon>
        <taxon>Bacillota</taxon>
        <taxon>Bacilli</taxon>
        <taxon>Lactobacillales</taxon>
        <taxon>Lactobacillaceae</taxon>
        <taxon>Lapidilactobacillus</taxon>
    </lineage>
</organism>
<evidence type="ECO:0000256" key="3">
    <source>
        <dbReference type="ARBA" id="ARBA00022884"/>
    </source>
</evidence>
<dbReference type="InterPro" id="IPR006027">
    <property type="entry name" value="NusB_RsmB_TIM44"/>
</dbReference>
<evidence type="ECO:0000256" key="4">
    <source>
        <dbReference type="ARBA" id="ARBA00023015"/>
    </source>
</evidence>
<dbReference type="EMBL" id="DYXY01000001">
    <property type="protein sequence ID" value="HJE14459.1"/>
    <property type="molecule type" value="Genomic_DNA"/>
</dbReference>
<reference evidence="8" key="1">
    <citation type="journal article" date="2021" name="PeerJ">
        <title>Extensive microbial diversity within the chicken gut microbiome revealed by metagenomics and culture.</title>
        <authorList>
            <person name="Gilroy R."/>
            <person name="Ravi A."/>
            <person name="Getino M."/>
            <person name="Pursley I."/>
            <person name="Horton D.L."/>
            <person name="Alikhan N.F."/>
            <person name="Baker D."/>
            <person name="Gharbi K."/>
            <person name="Hall N."/>
            <person name="Watson M."/>
            <person name="Adriaenssens E.M."/>
            <person name="Foster-Nyarko E."/>
            <person name="Jarju S."/>
            <person name="Secka A."/>
            <person name="Antonio M."/>
            <person name="Oren A."/>
            <person name="Chaudhuri R.R."/>
            <person name="La Ragione R."/>
            <person name="Hildebrand F."/>
            <person name="Pallen M.J."/>
        </authorList>
    </citation>
    <scope>NUCLEOTIDE SEQUENCE</scope>
    <source>
        <strain evidence="8">CHK173-2119</strain>
    </source>
</reference>
<dbReference type="Pfam" id="PF01029">
    <property type="entry name" value="NusB"/>
    <property type="match status" value="1"/>
</dbReference>
<dbReference type="GO" id="GO:0006353">
    <property type="term" value="P:DNA-templated transcription termination"/>
    <property type="evidence" value="ECO:0007669"/>
    <property type="project" value="UniProtKB-UniRule"/>
</dbReference>
<evidence type="ECO:0000256" key="1">
    <source>
        <dbReference type="ARBA" id="ARBA00005952"/>
    </source>
</evidence>
<dbReference type="GO" id="GO:0031564">
    <property type="term" value="P:transcription antitermination"/>
    <property type="evidence" value="ECO:0007669"/>
    <property type="project" value="UniProtKB-KW"/>
</dbReference>
<dbReference type="NCBIfam" id="NF001223">
    <property type="entry name" value="PRK00202.1-1"/>
    <property type="match status" value="1"/>
</dbReference>
<keyword evidence="2 6" id="KW-0889">Transcription antitermination</keyword>
<comment type="similarity">
    <text evidence="1 6">Belongs to the NusB family.</text>
</comment>
<dbReference type="GO" id="GO:0003723">
    <property type="term" value="F:RNA binding"/>
    <property type="evidence" value="ECO:0007669"/>
    <property type="project" value="UniProtKB-UniRule"/>
</dbReference>
<accession>A0A921DUL8</accession>
<dbReference type="PANTHER" id="PTHR11078:SF3">
    <property type="entry name" value="ANTITERMINATION NUSB DOMAIN-CONTAINING PROTEIN"/>
    <property type="match status" value="1"/>
</dbReference>
<evidence type="ECO:0000256" key="5">
    <source>
        <dbReference type="ARBA" id="ARBA00023163"/>
    </source>
</evidence>
<dbReference type="AlphaFoldDB" id="A0A921DUL8"/>
<dbReference type="GO" id="GO:0005829">
    <property type="term" value="C:cytosol"/>
    <property type="evidence" value="ECO:0007669"/>
    <property type="project" value="TreeGrafter"/>
</dbReference>
<protein>
    <recommendedName>
        <fullName evidence="6">Transcription antitermination protein NusB</fullName>
    </recommendedName>
    <alternativeName>
        <fullName evidence="6">Antitermination factor NusB</fullName>
    </alternativeName>
</protein>
<sequence>MLDRHQARSAAFQTLFMLESSTDLTPDAAISEVLTTTQNKKDDQLVQLNLTDPNQVYLQQLVKGVVDQQAELDQSLTPKLKGGWTLKRLSKTDLLILRLGLFEIENAKVPQAVAINEAIQLAKEFSDDSSAKFINGVLAKFIKADSDHQ</sequence>
<dbReference type="NCBIfam" id="TIGR01951">
    <property type="entry name" value="nusB"/>
    <property type="match status" value="1"/>
</dbReference>
<feature type="domain" description="NusB/RsmB/TIM44" evidence="7">
    <location>
        <begin position="5"/>
        <end position="143"/>
    </location>
</feature>
<evidence type="ECO:0000313" key="8">
    <source>
        <dbReference type="EMBL" id="HJE14459.1"/>
    </source>
</evidence>
<reference evidence="8" key="2">
    <citation type="submission" date="2021-09" db="EMBL/GenBank/DDBJ databases">
        <authorList>
            <person name="Gilroy R."/>
        </authorList>
    </citation>
    <scope>NUCLEOTIDE SEQUENCE</scope>
    <source>
        <strain evidence="8">CHK173-2119</strain>
    </source>
</reference>
<dbReference type="SUPFAM" id="SSF48013">
    <property type="entry name" value="NusB-like"/>
    <property type="match status" value="1"/>
</dbReference>
<dbReference type="PANTHER" id="PTHR11078">
    <property type="entry name" value="N UTILIZATION SUBSTANCE PROTEIN B-RELATED"/>
    <property type="match status" value="1"/>
</dbReference>
<name>A0A921DUL8_9LACO</name>
<evidence type="ECO:0000256" key="2">
    <source>
        <dbReference type="ARBA" id="ARBA00022814"/>
    </source>
</evidence>
<evidence type="ECO:0000259" key="7">
    <source>
        <dbReference type="Pfam" id="PF01029"/>
    </source>
</evidence>
<keyword evidence="5 6" id="KW-0804">Transcription</keyword>
<evidence type="ECO:0000256" key="6">
    <source>
        <dbReference type="HAMAP-Rule" id="MF_00073"/>
    </source>
</evidence>
<dbReference type="HAMAP" id="MF_00073">
    <property type="entry name" value="NusB"/>
    <property type="match status" value="1"/>
</dbReference>
<keyword evidence="4 6" id="KW-0805">Transcription regulation</keyword>
<comment type="function">
    <text evidence="6">Involved in transcription antitermination. Required for transcription of ribosomal RNA (rRNA) genes. Binds specifically to the boxA antiterminator sequence of the ribosomal RNA (rrn) operons.</text>
</comment>
<proteinExistence type="inferred from homology"/>